<gene>
    <name evidence="4" type="ORF">LWF01_07905</name>
</gene>
<dbReference type="PROSITE" id="PS51257">
    <property type="entry name" value="PROKAR_LIPOPROTEIN"/>
    <property type="match status" value="1"/>
</dbReference>
<organism evidence="4 5">
    <name type="scientific">Saxibacter everestensis</name>
    <dbReference type="NCBI Taxonomy" id="2909229"/>
    <lineage>
        <taxon>Bacteria</taxon>
        <taxon>Bacillati</taxon>
        <taxon>Actinomycetota</taxon>
        <taxon>Actinomycetes</taxon>
        <taxon>Micrococcales</taxon>
        <taxon>Brevibacteriaceae</taxon>
        <taxon>Saxibacter</taxon>
    </lineage>
</organism>
<evidence type="ECO:0000313" key="4">
    <source>
        <dbReference type="EMBL" id="WGW13670.1"/>
    </source>
</evidence>
<dbReference type="InterPro" id="IPR005183">
    <property type="entry name" value="DUF305_CopM-like"/>
</dbReference>
<feature type="domain" description="DUF305" evidence="3">
    <location>
        <begin position="51"/>
        <end position="199"/>
    </location>
</feature>
<dbReference type="Pfam" id="PF03713">
    <property type="entry name" value="DUF305"/>
    <property type="match status" value="1"/>
</dbReference>
<evidence type="ECO:0000313" key="5">
    <source>
        <dbReference type="Proteomes" id="UP001209083"/>
    </source>
</evidence>
<dbReference type="Proteomes" id="UP001209083">
    <property type="component" value="Chromosome"/>
</dbReference>
<dbReference type="Gene3D" id="1.20.1260.10">
    <property type="match status" value="1"/>
</dbReference>
<keyword evidence="5" id="KW-1185">Reference proteome</keyword>
<proteinExistence type="predicted"/>
<name>A0ABY8QZS9_9MICO</name>
<evidence type="ECO:0000259" key="3">
    <source>
        <dbReference type="Pfam" id="PF03713"/>
    </source>
</evidence>
<dbReference type="PANTHER" id="PTHR36933">
    <property type="entry name" value="SLL0788 PROTEIN"/>
    <property type="match status" value="1"/>
</dbReference>
<feature type="compositionally biased region" description="Low complexity" evidence="1">
    <location>
        <begin position="26"/>
        <end position="43"/>
    </location>
</feature>
<sequence length="202" mass="21397">MKTKRMSLIASTLAIAALALAGCAGTDSGSTGHHDSGSSSQESSADHNDADVTFAQMMIPHHSQAVEMSDMVLAKDGLRPEVRDLAERIKAAQGPEITTMAGWLEEWGAAATPEGKHGMEHGGPGMDGMMSEDGMKALDAADAESASRLFLEQMIKHHEGAVDMAKTERQSGSNPEALKLADKVISSQEEEIAEIRKLLGQN</sequence>
<reference evidence="4 5" key="1">
    <citation type="submission" date="2023-05" db="EMBL/GenBank/DDBJ databases">
        <title>Lithophilousrod everest ZFBP1038 complete genpme.</title>
        <authorList>
            <person name="Tian M."/>
        </authorList>
    </citation>
    <scope>NUCLEOTIDE SEQUENCE [LARGE SCALE GENOMIC DNA]</scope>
    <source>
        <strain evidence="4 5">ZFBP1038</strain>
    </source>
</reference>
<evidence type="ECO:0000256" key="1">
    <source>
        <dbReference type="SAM" id="MobiDB-lite"/>
    </source>
</evidence>
<dbReference type="InterPro" id="IPR012347">
    <property type="entry name" value="Ferritin-like"/>
</dbReference>
<feature type="chain" id="PRO_5046055384" evidence="2">
    <location>
        <begin position="22"/>
        <end position="202"/>
    </location>
</feature>
<dbReference type="EMBL" id="CP090958">
    <property type="protein sequence ID" value="WGW13670.1"/>
    <property type="molecule type" value="Genomic_DNA"/>
</dbReference>
<protein>
    <submittedName>
        <fullName evidence="4">DUF305 domain-containing protein</fullName>
    </submittedName>
</protein>
<dbReference type="RefSeq" id="WP_349640493.1">
    <property type="nucleotide sequence ID" value="NZ_CP090958.1"/>
</dbReference>
<evidence type="ECO:0000256" key="2">
    <source>
        <dbReference type="SAM" id="SignalP"/>
    </source>
</evidence>
<keyword evidence="2" id="KW-0732">Signal</keyword>
<feature type="region of interest" description="Disordered" evidence="1">
    <location>
        <begin position="26"/>
        <end position="47"/>
    </location>
</feature>
<feature type="signal peptide" evidence="2">
    <location>
        <begin position="1"/>
        <end position="21"/>
    </location>
</feature>
<dbReference type="PANTHER" id="PTHR36933:SF1">
    <property type="entry name" value="SLL0788 PROTEIN"/>
    <property type="match status" value="1"/>
</dbReference>
<accession>A0ABY8QZS9</accession>